<keyword evidence="1" id="KW-0732">Signal</keyword>
<keyword evidence="3" id="KW-1185">Reference proteome</keyword>
<dbReference type="Proteomes" id="UP000366819">
    <property type="component" value="Unassembled WGS sequence"/>
</dbReference>
<feature type="signal peptide" evidence="1">
    <location>
        <begin position="1"/>
        <end position="21"/>
    </location>
</feature>
<evidence type="ECO:0000313" key="2">
    <source>
        <dbReference type="EMBL" id="VVE56491.1"/>
    </source>
</evidence>
<gene>
    <name evidence="2" type="ORF">PAQ31011_05110</name>
</gene>
<evidence type="ECO:0000256" key="1">
    <source>
        <dbReference type="SAM" id="SignalP"/>
    </source>
</evidence>
<evidence type="ECO:0000313" key="3">
    <source>
        <dbReference type="Proteomes" id="UP000366819"/>
    </source>
</evidence>
<name>A0A5E4Z5J0_9BURK</name>
<dbReference type="RefSeq" id="WP_150578383.1">
    <property type="nucleotide sequence ID" value="NZ_CABPSN010000012.1"/>
</dbReference>
<organism evidence="2 3">
    <name type="scientific">Pandoraea aquatica</name>
    <dbReference type="NCBI Taxonomy" id="2508290"/>
    <lineage>
        <taxon>Bacteria</taxon>
        <taxon>Pseudomonadati</taxon>
        <taxon>Pseudomonadota</taxon>
        <taxon>Betaproteobacteria</taxon>
        <taxon>Burkholderiales</taxon>
        <taxon>Burkholderiaceae</taxon>
        <taxon>Pandoraea</taxon>
    </lineage>
</organism>
<dbReference type="AlphaFoldDB" id="A0A5E4Z5J0"/>
<protein>
    <submittedName>
        <fullName evidence="2">Uncharacterized protein</fullName>
    </submittedName>
</protein>
<dbReference type="EMBL" id="CABPSN010000012">
    <property type="protein sequence ID" value="VVE56491.1"/>
    <property type="molecule type" value="Genomic_DNA"/>
</dbReference>
<dbReference type="OrthoDB" id="9003818at2"/>
<proteinExistence type="predicted"/>
<reference evidence="2 3" key="1">
    <citation type="submission" date="2019-08" db="EMBL/GenBank/DDBJ databases">
        <authorList>
            <person name="Peeters C."/>
        </authorList>
    </citation>
    <scope>NUCLEOTIDE SEQUENCE [LARGE SCALE GENOMIC DNA]</scope>
    <source>
        <strain evidence="2 3">LMG 31011</strain>
    </source>
</reference>
<feature type="chain" id="PRO_5023095159" evidence="1">
    <location>
        <begin position="22"/>
        <end position="158"/>
    </location>
</feature>
<accession>A0A5E4Z5J0</accession>
<sequence>MKIYGVLILLVSSAASGSAMAATGSSVNFAEQGPYSGGAAVVVPPNAGIYVYSVDGIDDGRRAQRFMLGKVPRQNFVLFSAQEEDALFRVRAAKLAEIEAARRKSVVRRASAHKNVQLNWPKVIVVGDRTCVPTPNFANSLDWKEHLVCWSEGAERVE</sequence>